<dbReference type="AlphaFoldDB" id="A0A1J3IM23"/>
<evidence type="ECO:0000313" key="1">
    <source>
        <dbReference type="EMBL" id="JAU80512.1"/>
    </source>
</evidence>
<reference evidence="1" key="1">
    <citation type="submission" date="2016-07" db="EMBL/GenBank/DDBJ databases">
        <title>De novo transcriptome assembly of four accessions of the metal hyperaccumulator plant Noccaea caerulescens.</title>
        <authorList>
            <person name="Blande D."/>
            <person name="Halimaa P."/>
            <person name="Tervahauta A.I."/>
            <person name="Aarts M.G."/>
            <person name="Karenlampi S.O."/>
        </authorList>
    </citation>
    <scope>NUCLEOTIDE SEQUENCE</scope>
</reference>
<sequence length="108" mass="11939">MRTAPDMVSPDGFASSALKPGALIRSKMTSSVERMVRQLSASFLAASPNMSQLRHSTACLLSGRGFDLFALVVELVLDHFLYTGLVRTDHLLRWKQDIKVVILDHISP</sequence>
<accession>A0A1J3IM23</accession>
<name>A0A1J3IM23_NOCCA</name>
<protein>
    <submittedName>
        <fullName evidence="1">Uncharacterized protein</fullName>
    </submittedName>
</protein>
<proteinExistence type="predicted"/>
<dbReference type="EMBL" id="GEVM01025426">
    <property type="protein sequence ID" value="JAU80512.1"/>
    <property type="molecule type" value="Transcribed_RNA"/>
</dbReference>
<gene>
    <name evidence="1" type="ORF">MP_TR13702_c0_g1_i1_g.40100</name>
</gene>
<organism evidence="1">
    <name type="scientific">Noccaea caerulescens</name>
    <name type="common">Alpine penny-cress</name>
    <name type="synonym">Thlaspi caerulescens</name>
    <dbReference type="NCBI Taxonomy" id="107243"/>
    <lineage>
        <taxon>Eukaryota</taxon>
        <taxon>Viridiplantae</taxon>
        <taxon>Streptophyta</taxon>
        <taxon>Embryophyta</taxon>
        <taxon>Tracheophyta</taxon>
        <taxon>Spermatophyta</taxon>
        <taxon>Magnoliopsida</taxon>
        <taxon>eudicotyledons</taxon>
        <taxon>Gunneridae</taxon>
        <taxon>Pentapetalae</taxon>
        <taxon>rosids</taxon>
        <taxon>malvids</taxon>
        <taxon>Brassicales</taxon>
        <taxon>Brassicaceae</taxon>
        <taxon>Coluteocarpeae</taxon>
        <taxon>Noccaea</taxon>
    </lineage>
</organism>